<evidence type="ECO:0000256" key="4">
    <source>
        <dbReference type="ARBA" id="ARBA00022664"/>
    </source>
</evidence>
<keyword evidence="4" id="KW-0507">mRNA processing</keyword>
<dbReference type="GO" id="GO:0046872">
    <property type="term" value="F:metal ion binding"/>
    <property type="evidence" value="ECO:0007669"/>
    <property type="project" value="UniProtKB-KW"/>
</dbReference>
<dbReference type="InterPro" id="IPR005135">
    <property type="entry name" value="Endo/exonuclease/phosphatase"/>
</dbReference>
<dbReference type="FunFam" id="3.60.10.10:FF:000018">
    <property type="entry name" value="2',5'-phosphodiesterase 12"/>
    <property type="match status" value="1"/>
</dbReference>
<dbReference type="Pfam" id="PF03372">
    <property type="entry name" value="Exo_endo_phos"/>
    <property type="match status" value="1"/>
</dbReference>
<evidence type="ECO:0000256" key="3">
    <source>
        <dbReference type="ARBA" id="ARBA00022553"/>
    </source>
</evidence>
<keyword evidence="8" id="KW-0269">Exonuclease</keyword>
<evidence type="ECO:0000256" key="10">
    <source>
        <dbReference type="ARBA" id="ARBA00022946"/>
    </source>
</evidence>
<evidence type="ECO:0000256" key="6">
    <source>
        <dbReference type="ARBA" id="ARBA00022723"/>
    </source>
</evidence>
<evidence type="ECO:0000256" key="11">
    <source>
        <dbReference type="ARBA" id="ARBA00023128"/>
    </source>
</evidence>
<name>A0A154PPA1_DUFNO</name>
<sequence>MNEAVFRYDEGSDKFEVMLRYVNTDLNVDRQFNFNRNVNEPINHFLRRLESNIQSLTIKKLKRKNKGKSINTDTMDNLLNNVENKRIKFVKDNSILDGNLTCKAILEDLSNVKLIIFDTEYKLIQNTPIVTNIKLPLCILVGFLTYPSKFVTMHVDKTISAFDWYKMETNKWIHVGEGYFYIPTASDVGCKLKLKCVPRKGDQTGPAIEIISNGKVEAGPGVCPFEIRHCFTKTKLSGKSFRVTSYNILANVYSLTDVSKDVLYPYCPEYALSMDYRKLLILKELRGYNADIICLQEVENKVFENDLLPALSILNYSGICNLKNDLQEGLAVFYNQDRFDQLNCSYSILSQGTDLSEFNITWLQIENENVKQAFLNRNTVIQAIALRSKENSEILVVGNTHLFFRSDADHIRLLQAYYGLMYLQKFSREIKKENLECNVSIVYCGDFNSAPYNGIYQLMTQKYIPEDYADWKSSPNEHIKNVTLQHNISFSSACGTPEYTNYTANFSGCLDYIFYQNDYLEVEQVIPMPSKEELSLHTGLPSVVFPSDHISLCADLKWLK</sequence>
<keyword evidence="6" id="KW-0479">Metal-binding</keyword>
<dbReference type="InterPro" id="IPR050410">
    <property type="entry name" value="CCR4/nocturin_mRNA_transcr"/>
</dbReference>
<reference evidence="16 17" key="1">
    <citation type="submission" date="2015-07" db="EMBL/GenBank/DDBJ databases">
        <title>The genome of Dufourea novaeangliae.</title>
        <authorList>
            <person name="Pan H."/>
            <person name="Kapheim K."/>
        </authorList>
    </citation>
    <scope>NUCLEOTIDE SEQUENCE [LARGE SCALE GENOMIC DNA]</scope>
    <source>
        <strain evidence="16">0120121106</strain>
        <tissue evidence="16">Whole body</tissue>
    </source>
</reference>
<dbReference type="OrthoDB" id="412787at2759"/>
<feature type="domain" description="Endonuclease/exonuclease/phosphatase" evidence="14">
    <location>
        <begin position="246"/>
        <end position="549"/>
    </location>
</feature>
<dbReference type="InterPro" id="IPR036691">
    <property type="entry name" value="Endo/exonu/phosph_ase_sf"/>
</dbReference>
<evidence type="ECO:0000256" key="9">
    <source>
        <dbReference type="ARBA" id="ARBA00022842"/>
    </source>
</evidence>
<dbReference type="GO" id="GO:0000288">
    <property type="term" value="P:nuclear-transcribed mRNA catabolic process, deadenylation-dependent decay"/>
    <property type="evidence" value="ECO:0007669"/>
    <property type="project" value="TreeGrafter"/>
</dbReference>
<evidence type="ECO:0000259" key="14">
    <source>
        <dbReference type="Pfam" id="PF03372"/>
    </source>
</evidence>
<protein>
    <recommendedName>
        <fullName evidence="12">2',5'-phosphodiesterase 12</fullName>
    </recommendedName>
    <alternativeName>
        <fullName evidence="13">Mitochondrial deadenylase</fullName>
    </alternativeName>
</protein>
<dbReference type="GO" id="GO:0004535">
    <property type="term" value="F:poly(A)-specific ribonuclease activity"/>
    <property type="evidence" value="ECO:0007669"/>
    <property type="project" value="UniProtKB-ARBA"/>
</dbReference>
<evidence type="ECO:0000259" key="15">
    <source>
        <dbReference type="Pfam" id="PF21171"/>
    </source>
</evidence>
<dbReference type="PANTHER" id="PTHR12121">
    <property type="entry name" value="CARBON CATABOLITE REPRESSOR PROTEIN 4"/>
    <property type="match status" value="1"/>
</dbReference>
<feature type="domain" description="2',5'-phosphodiesterase 12-like N-terminal" evidence="15">
    <location>
        <begin position="128"/>
        <end position="217"/>
    </location>
</feature>
<keyword evidence="7" id="KW-0378">Hydrolase</keyword>
<dbReference type="Proteomes" id="UP000076502">
    <property type="component" value="Unassembled WGS sequence"/>
</dbReference>
<dbReference type="AlphaFoldDB" id="A0A154PPA1"/>
<evidence type="ECO:0000313" key="16">
    <source>
        <dbReference type="EMBL" id="KZC13699.1"/>
    </source>
</evidence>
<keyword evidence="5" id="KW-0540">Nuclease</keyword>
<dbReference type="GO" id="GO:0005759">
    <property type="term" value="C:mitochondrial matrix"/>
    <property type="evidence" value="ECO:0007669"/>
    <property type="project" value="UniProtKB-SubCell"/>
</dbReference>
<comment type="cofactor">
    <cofactor evidence="1">
        <name>Mg(2+)</name>
        <dbReference type="ChEBI" id="CHEBI:18420"/>
    </cofactor>
</comment>
<evidence type="ECO:0000256" key="2">
    <source>
        <dbReference type="ARBA" id="ARBA00004305"/>
    </source>
</evidence>
<evidence type="ECO:0000256" key="1">
    <source>
        <dbReference type="ARBA" id="ARBA00001946"/>
    </source>
</evidence>
<proteinExistence type="predicted"/>
<dbReference type="SUPFAM" id="SSF56219">
    <property type="entry name" value="DNase I-like"/>
    <property type="match status" value="1"/>
</dbReference>
<dbReference type="InterPro" id="IPR048821">
    <property type="entry name" value="PDE12-like_N"/>
</dbReference>
<comment type="subcellular location">
    <subcellularLocation>
        <location evidence="2">Mitochondrion matrix</location>
    </subcellularLocation>
</comment>
<evidence type="ECO:0000256" key="8">
    <source>
        <dbReference type="ARBA" id="ARBA00022839"/>
    </source>
</evidence>
<dbReference type="Pfam" id="PF21171">
    <property type="entry name" value="PDE12-like_N"/>
    <property type="match status" value="1"/>
</dbReference>
<accession>A0A154PPA1</accession>
<dbReference type="GO" id="GO:0006397">
    <property type="term" value="P:mRNA processing"/>
    <property type="evidence" value="ECO:0007669"/>
    <property type="project" value="UniProtKB-KW"/>
</dbReference>
<organism evidence="16 17">
    <name type="scientific">Dufourea novaeangliae</name>
    <name type="common">Sweat bee</name>
    <dbReference type="NCBI Taxonomy" id="178035"/>
    <lineage>
        <taxon>Eukaryota</taxon>
        <taxon>Metazoa</taxon>
        <taxon>Ecdysozoa</taxon>
        <taxon>Arthropoda</taxon>
        <taxon>Hexapoda</taxon>
        <taxon>Insecta</taxon>
        <taxon>Pterygota</taxon>
        <taxon>Neoptera</taxon>
        <taxon>Endopterygota</taxon>
        <taxon>Hymenoptera</taxon>
        <taxon>Apocrita</taxon>
        <taxon>Aculeata</taxon>
        <taxon>Apoidea</taxon>
        <taxon>Anthophila</taxon>
        <taxon>Halictidae</taxon>
        <taxon>Rophitinae</taxon>
        <taxon>Dufourea</taxon>
    </lineage>
</organism>
<evidence type="ECO:0000256" key="12">
    <source>
        <dbReference type="ARBA" id="ARBA00072755"/>
    </source>
</evidence>
<evidence type="ECO:0000256" key="7">
    <source>
        <dbReference type="ARBA" id="ARBA00022801"/>
    </source>
</evidence>
<evidence type="ECO:0000313" key="17">
    <source>
        <dbReference type="Proteomes" id="UP000076502"/>
    </source>
</evidence>
<keyword evidence="10" id="KW-0809">Transit peptide</keyword>
<evidence type="ECO:0000256" key="5">
    <source>
        <dbReference type="ARBA" id="ARBA00022722"/>
    </source>
</evidence>
<keyword evidence="11" id="KW-0496">Mitochondrion</keyword>
<gene>
    <name evidence="16" type="ORF">WN55_05252</name>
</gene>
<dbReference type="EMBL" id="KQ435007">
    <property type="protein sequence ID" value="KZC13699.1"/>
    <property type="molecule type" value="Genomic_DNA"/>
</dbReference>
<dbReference type="STRING" id="178035.A0A154PPA1"/>
<evidence type="ECO:0000256" key="13">
    <source>
        <dbReference type="ARBA" id="ARBA00083541"/>
    </source>
</evidence>
<keyword evidence="9" id="KW-0460">Magnesium</keyword>
<dbReference type="Gene3D" id="3.60.10.10">
    <property type="entry name" value="Endonuclease/exonuclease/phosphatase"/>
    <property type="match status" value="1"/>
</dbReference>
<keyword evidence="3" id="KW-0597">Phosphoprotein</keyword>
<keyword evidence="17" id="KW-1185">Reference proteome</keyword>
<dbReference type="PANTHER" id="PTHR12121:SF37">
    <property type="entry name" value="2',5'-PHOSPHODIESTERASE 12"/>
    <property type="match status" value="1"/>
</dbReference>